<sequence length="1094" mass="120400">MIPTERVVRLSALADGIGAMADGEEGLVLVDTKINDLEIIEKSIIQTAAQKGDAESVRQEPFRTISVEPLGGSASQVDERLRCVACRNGYVIVGDEAGSVRSWNLANENTSVVCAELDGAVRCVAMNSKARVAAAHGDHGEVRVAQVFNRSQRKVCAASRVRIVWVVWEPSSSDNDDYSRLAMLDAQGRLSMWRLELDAEEEDLAEDIELGVAKFGNGGEFWSFDWKRQQLAVPGRRGQLVLLPPLAESSQDWAEKASHFFFPDENQCGVITNCAFDAKGEKIATITDTRLIVIWAAENAFMSNCQPVAIVRLDDEAASPRTLLFSANQLLIASDDGRLAVAGGSSAWTYPREASTLKKKKVTFNDQPDTFIQDEAVEDDEATTQIEEDDDDEDMQFIRRKPSSKPDDDDDDDAPPFGDSAENNSDNEDEPHLNNDNLDLPDLDAINTDTGDDYQRITTSSLTAPQNPFQPGATYSDETAQFLHWSSRGSIISRRVAETEEEEDAEDGEFVFVIEVEHYPEHETRARTLRFTSRCGHECATLGNGGAAFATKCEASTEKEDSETTLCQISFRALGAWHAHSWETTLQSGERCIGLAAGDDWVAAVTDRKWCRIYSVGGVADAVFSLQGKPVATAAARQFFAIAYHATSPSTHSGEQNIAISMYDVHRRSLVSVQNNSASGIILPLAKGIELAWLGFADDDAALFAMDSNCVLYALLHDFGWTWTPVLDGKRQWREQHKERKRKLLDESRELGLDLSRVTDEEDVYQWPVFARGGNVYCATLKHGSHEPKPTPRPILAPIPLEGMLASAAYDVDTRDAEQSLFAPTALARHRLTFASVYAHILKPQPMTRLVAGPHQVEENNEWTELLQNATRQAITARDKALLRQMVSAVKADQLQYALDTAQRLSLPDSLDVALRIADSKGLDAFSARVEALVNARDLLDSPQEEIAFPEQDHLMSPPPSAHNSSVHNTPVAQDEIEPLLEEAEEEVEEEEQQPPPRKLAKIFAARPSNNSNKPPKLSTPKQSPTIHDGNTGPVANPFAANPFAVQESSSSAKKRDALDSLATLAFSPRNDKPKKRSAAHATIPINKLQKLGR</sequence>
<name>A0A7S3K3E4_9STRA</name>
<evidence type="ECO:0000256" key="4">
    <source>
        <dbReference type="ARBA" id="ARBA00023242"/>
    </source>
</evidence>
<feature type="region of interest" description="Disordered" evidence="5">
    <location>
        <begin position="1006"/>
        <end position="1094"/>
    </location>
</feature>
<dbReference type="GO" id="GO:0006261">
    <property type="term" value="P:DNA-templated DNA replication"/>
    <property type="evidence" value="ECO:0007669"/>
    <property type="project" value="TreeGrafter"/>
</dbReference>
<feature type="domain" description="WDHD1/CFT4 second beta-propeller" evidence="6">
    <location>
        <begin position="468"/>
        <end position="801"/>
    </location>
</feature>
<dbReference type="InterPro" id="IPR022100">
    <property type="entry name" value="WDHD1/CFT4_beta-prop_2nd"/>
</dbReference>
<dbReference type="GO" id="GO:0043596">
    <property type="term" value="C:nuclear replication fork"/>
    <property type="evidence" value="ECO:0007669"/>
    <property type="project" value="TreeGrafter"/>
</dbReference>
<keyword evidence="3" id="KW-0677">Repeat</keyword>
<comment type="subcellular location">
    <subcellularLocation>
        <location evidence="1">Nucleus</location>
    </subcellularLocation>
</comment>
<feature type="domain" description="WDHD1/CFT4 helical bundle" evidence="7">
    <location>
        <begin position="857"/>
        <end position="937"/>
    </location>
</feature>
<feature type="compositionally biased region" description="Acidic residues" evidence="5">
    <location>
        <begin position="375"/>
        <end position="395"/>
    </location>
</feature>
<evidence type="ECO:0000256" key="5">
    <source>
        <dbReference type="SAM" id="MobiDB-lite"/>
    </source>
</evidence>
<dbReference type="Pfam" id="PF12341">
    <property type="entry name" value="Mcl1_mid"/>
    <property type="match status" value="1"/>
</dbReference>
<feature type="region of interest" description="Disordered" evidence="5">
    <location>
        <begin position="369"/>
        <end position="453"/>
    </location>
</feature>
<evidence type="ECO:0008006" key="9">
    <source>
        <dbReference type="Google" id="ProtNLM"/>
    </source>
</evidence>
<dbReference type="InterPro" id="IPR048591">
    <property type="entry name" value="WDHD1/CFT4_hel"/>
</dbReference>
<keyword evidence="4" id="KW-0539">Nucleus</keyword>
<evidence type="ECO:0000313" key="8">
    <source>
        <dbReference type="EMBL" id="CAE0370909.1"/>
    </source>
</evidence>
<evidence type="ECO:0000256" key="3">
    <source>
        <dbReference type="ARBA" id="ARBA00022737"/>
    </source>
</evidence>
<gene>
    <name evidence="8" type="ORF">ALAG00032_LOCUS11689</name>
</gene>
<feature type="compositionally biased region" description="Polar residues" evidence="5">
    <location>
        <begin position="962"/>
        <end position="971"/>
    </location>
</feature>
<dbReference type="InterPro" id="IPR015943">
    <property type="entry name" value="WD40/YVTN_repeat-like_dom_sf"/>
</dbReference>
<feature type="compositionally biased region" description="Polar residues" evidence="5">
    <location>
        <begin position="1008"/>
        <end position="1026"/>
    </location>
</feature>
<organism evidence="8">
    <name type="scientific">Aureoumbra lagunensis</name>
    <dbReference type="NCBI Taxonomy" id="44058"/>
    <lineage>
        <taxon>Eukaryota</taxon>
        <taxon>Sar</taxon>
        <taxon>Stramenopiles</taxon>
        <taxon>Ochrophyta</taxon>
        <taxon>Pelagophyceae</taxon>
        <taxon>Pelagomonadales</taxon>
        <taxon>Aureoumbra</taxon>
    </lineage>
</organism>
<dbReference type="PANTHER" id="PTHR19932:SF10">
    <property type="entry name" value="WD REPEAT AND HMG-BOX DNA-BINDING PROTEIN 1"/>
    <property type="match status" value="1"/>
</dbReference>
<dbReference type="Gene3D" id="2.130.10.10">
    <property type="entry name" value="YVTN repeat-like/Quinoprotein amine dehydrogenase"/>
    <property type="match status" value="1"/>
</dbReference>
<feature type="compositionally biased region" description="Low complexity" evidence="5">
    <location>
        <begin position="1034"/>
        <end position="1046"/>
    </location>
</feature>
<accession>A0A7S3K3E4</accession>
<dbReference type="Pfam" id="PF20946">
    <property type="entry name" value="Ctf4_C"/>
    <property type="match status" value="1"/>
</dbReference>
<protein>
    <recommendedName>
        <fullName evidence="9">Minichromosome loss protein Mcl1 middle region domain-containing protein</fullName>
    </recommendedName>
</protein>
<dbReference type="GO" id="GO:0006281">
    <property type="term" value="P:DNA repair"/>
    <property type="evidence" value="ECO:0007669"/>
    <property type="project" value="TreeGrafter"/>
</dbReference>
<evidence type="ECO:0000259" key="6">
    <source>
        <dbReference type="Pfam" id="PF12341"/>
    </source>
</evidence>
<feature type="compositionally biased region" description="Low complexity" evidence="5">
    <location>
        <begin position="434"/>
        <end position="444"/>
    </location>
</feature>
<proteinExistence type="predicted"/>
<dbReference type="GO" id="GO:0003682">
    <property type="term" value="F:chromatin binding"/>
    <property type="evidence" value="ECO:0007669"/>
    <property type="project" value="TreeGrafter"/>
</dbReference>
<dbReference type="AlphaFoldDB" id="A0A7S3K3E4"/>
<dbReference type="EMBL" id="HBIJ01017635">
    <property type="protein sequence ID" value="CAE0370909.1"/>
    <property type="molecule type" value="Transcribed_RNA"/>
</dbReference>
<evidence type="ECO:0000256" key="2">
    <source>
        <dbReference type="ARBA" id="ARBA00022574"/>
    </source>
</evidence>
<evidence type="ECO:0000259" key="7">
    <source>
        <dbReference type="Pfam" id="PF20946"/>
    </source>
</evidence>
<dbReference type="GO" id="GO:0000278">
    <property type="term" value="P:mitotic cell cycle"/>
    <property type="evidence" value="ECO:0007669"/>
    <property type="project" value="TreeGrafter"/>
</dbReference>
<dbReference type="PANTHER" id="PTHR19932">
    <property type="entry name" value="WD REPEAT AND HMG-BOX DNA BINDING PROTEIN"/>
    <property type="match status" value="1"/>
</dbReference>
<dbReference type="InterPro" id="IPR036322">
    <property type="entry name" value="WD40_repeat_dom_sf"/>
</dbReference>
<evidence type="ECO:0000256" key="1">
    <source>
        <dbReference type="ARBA" id="ARBA00004123"/>
    </source>
</evidence>
<feature type="region of interest" description="Disordered" evidence="5">
    <location>
        <begin position="952"/>
        <end position="971"/>
    </location>
</feature>
<keyword evidence="2" id="KW-0853">WD repeat</keyword>
<reference evidence="8" key="1">
    <citation type="submission" date="2021-01" db="EMBL/GenBank/DDBJ databases">
        <authorList>
            <person name="Corre E."/>
            <person name="Pelletier E."/>
            <person name="Niang G."/>
            <person name="Scheremetjew M."/>
            <person name="Finn R."/>
            <person name="Kale V."/>
            <person name="Holt S."/>
            <person name="Cochrane G."/>
            <person name="Meng A."/>
            <person name="Brown T."/>
            <person name="Cohen L."/>
        </authorList>
    </citation>
    <scope>NUCLEOTIDE SEQUENCE</scope>
    <source>
        <strain evidence="8">CCMP1510</strain>
    </source>
</reference>
<dbReference type="SUPFAM" id="SSF50978">
    <property type="entry name" value="WD40 repeat-like"/>
    <property type="match status" value="1"/>
</dbReference>